<evidence type="ECO:0000313" key="1">
    <source>
        <dbReference type="EMBL" id="CAE0048769.1"/>
    </source>
</evidence>
<dbReference type="AlphaFoldDB" id="A0A7S2ZS35"/>
<sequence>MRRTGQWAISSGLDLLLHRHLKMCDTDYFNLSLSICSFYPFSVFSETTLWINPKNAFSPARRGRTQTNPFFDCISNSKKHSSSDPNKAFSFLAYFHSRSISASPPLV</sequence>
<proteinExistence type="predicted"/>
<gene>
    <name evidence="1" type="ORF">RMAR00112_LOCUS16766</name>
</gene>
<organism evidence="1">
    <name type="scientific">Rhodosorus marinus</name>
    <dbReference type="NCBI Taxonomy" id="101924"/>
    <lineage>
        <taxon>Eukaryota</taxon>
        <taxon>Rhodophyta</taxon>
        <taxon>Stylonematophyceae</taxon>
        <taxon>Stylonematales</taxon>
        <taxon>Stylonemataceae</taxon>
        <taxon>Rhodosorus</taxon>
    </lineage>
</organism>
<dbReference type="EMBL" id="HBHW01021877">
    <property type="protein sequence ID" value="CAE0048769.1"/>
    <property type="molecule type" value="Transcribed_RNA"/>
</dbReference>
<reference evidence="1" key="1">
    <citation type="submission" date="2021-01" db="EMBL/GenBank/DDBJ databases">
        <authorList>
            <person name="Corre E."/>
            <person name="Pelletier E."/>
            <person name="Niang G."/>
            <person name="Scheremetjew M."/>
            <person name="Finn R."/>
            <person name="Kale V."/>
            <person name="Holt S."/>
            <person name="Cochrane G."/>
            <person name="Meng A."/>
            <person name="Brown T."/>
            <person name="Cohen L."/>
        </authorList>
    </citation>
    <scope>NUCLEOTIDE SEQUENCE</scope>
    <source>
        <strain evidence="1">CCMP 769</strain>
    </source>
</reference>
<accession>A0A7S2ZS35</accession>
<protein>
    <submittedName>
        <fullName evidence="1">Uncharacterized protein</fullName>
    </submittedName>
</protein>
<name>A0A7S2ZS35_9RHOD</name>